<gene>
    <name evidence="1" type="ORF">PFISCL1PPCAC_21582</name>
</gene>
<keyword evidence="2" id="KW-1185">Reference proteome</keyword>
<comment type="caution">
    <text evidence="1">The sequence shown here is derived from an EMBL/GenBank/DDBJ whole genome shotgun (WGS) entry which is preliminary data.</text>
</comment>
<proteinExistence type="predicted"/>
<sequence length="89" mass="10407">YADNWSSADRSKDRYSFVKSECTKYVIIEPSVDHFVYEIMYSDVKESDALTLRYKTHPGGSEKASEKSRNVKMFFKCQKHKTTTGQHEE</sequence>
<evidence type="ECO:0000313" key="2">
    <source>
        <dbReference type="Proteomes" id="UP001432322"/>
    </source>
</evidence>
<dbReference type="Proteomes" id="UP001432322">
    <property type="component" value="Unassembled WGS sequence"/>
</dbReference>
<name>A0AAV5WIC8_9BILA</name>
<feature type="non-terminal residue" evidence="1">
    <location>
        <position position="1"/>
    </location>
</feature>
<evidence type="ECO:0000313" key="1">
    <source>
        <dbReference type="EMBL" id="GMT30285.1"/>
    </source>
</evidence>
<dbReference type="AlphaFoldDB" id="A0AAV5WIC8"/>
<dbReference type="EMBL" id="BTSY01000005">
    <property type="protein sequence ID" value="GMT30285.1"/>
    <property type="molecule type" value="Genomic_DNA"/>
</dbReference>
<accession>A0AAV5WIC8</accession>
<protein>
    <submittedName>
        <fullName evidence="1">Uncharacterized protein</fullName>
    </submittedName>
</protein>
<feature type="non-terminal residue" evidence="1">
    <location>
        <position position="89"/>
    </location>
</feature>
<reference evidence="1" key="1">
    <citation type="submission" date="2023-10" db="EMBL/GenBank/DDBJ databases">
        <title>Genome assembly of Pristionchus species.</title>
        <authorList>
            <person name="Yoshida K."/>
            <person name="Sommer R.J."/>
        </authorList>
    </citation>
    <scope>NUCLEOTIDE SEQUENCE</scope>
    <source>
        <strain evidence="1">RS5133</strain>
    </source>
</reference>
<organism evidence="1 2">
    <name type="scientific">Pristionchus fissidentatus</name>
    <dbReference type="NCBI Taxonomy" id="1538716"/>
    <lineage>
        <taxon>Eukaryota</taxon>
        <taxon>Metazoa</taxon>
        <taxon>Ecdysozoa</taxon>
        <taxon>Nematoda</taxon>
        <taxon>Chromadorea</taxon>
        <taxon>Rhabditida</taxon>
        <taxon>Rhabditina</taxon>
        <taxon>Diplogasteromorpha</taxon>
        <taxon>Diplogasteroidea</taxon>
        <taxon>Neodiplogasteridae</taxon>
        <taxon>Pristionchus</taxon>
    </lineage>
</organism>